<keyword evidence="2" id="KW-1185">Reference proteome</keyword>
<dbReference type="InterPro" id="IPR034660">
    <property type="entry name" value="DinB/YfiT-like"/>
</dbReference>
<evidence type="ECO:0000313" key="2">
    <source>
        <dbReference type="Proteomes" id="UP001551675"/>
    </source>
</evidence>
<gene>
    <name evidence="1" type="ORF">AB0I59_10105</name>
</gene>
<sequence>MTEIPVENYAQRWTGDIRTTPPLVGDEREILTAFLDWHRATLELKCADVAPERLSEKGVPPSGLSLHGLIRHLSGVERWWFRQQFAGEDVPDLYYSDDDPDQDFDDLGGDVTQALAVWREECERSREIVAKASSMEDTGTHLASGQPISLRRIMVHVIAEYARHNGHADLLRERIDGAAGH</sequence>
<proteinExistence type="predicted"/>
<dbReference type="InterPro" id="IPR007061">
    <property type="entry name" value="MST-like"/>
</dbReference>
<dbReference type="Gene3D" id="1.20.120.450">
    <property type="entry name" value="dinb family like domain"/>
    <property type="match status" value="1"/>
</dbReference>
<dbReference type="SUPFAM" id="SSF109854">
    <property type="entry name" value="DinB/YfiT-like putative metalloenzymes"/>
    <property type="match status" value="1"/>
</dbReference>
<evidence type="ECO:0000313" key="1">
    <source>
        <dbReference type="EMBL" id="MEV0968976.1"/>
    </source>
</evidence>
<dbReference type="EMBL" id="JBFALK010000004">
    <property type="protein sequence ID" value="MEV0968976.1"/>
    <property type="molecule type" value="Genomic_DNA"/>
</dbReference>
<accession>A0ABV3GBG3</accession>
<organism evidence="1 2">
    <name type="scientific">Microtetraspora glauca</name>
    <dbReference type="NCBI Taxonomy" id="1996"/>
    <lineage>
        <taxon>Bacteria</taxon>
        <taxon>Bacillati</taxon>
        <taxon>Actinomycetota</taxon>
        <taxon>Actinomycetes</taxon>
        <taxon>Streptosporangiales</taxon>
        <taxon>Streptosporangiaceae</taxon>
        <taxon>Microtetraspora</taxon>
    </lineage>
</organism>
<name>A0ABV3GBG3_MICGL</name>
<comment type="caution">
    <text evidence="1">The sequence shown here is derived from an EMBL/GenBank/DDBJ whole genome shotgun (WGS) entry which is preliminary data.</text>
</comment>
<dbReference type="RefSeq" id="WP_358131830.1">
    <property type="nucleotide sequence ID" value="NZ_JBFALK010000004.1"/>
</dbReference>
<dbReference type="Pfam" id="PF04978">
    <property type="entry name" value="MST"/>
    <property type="match status" value="1"/>
</dbReference>
<protein>
    <submittedName>
        <fullName evidence="1">DinB family protein</fullName>
    </submittedName>
</protein>
<dbReference type="Proteomes" id="UP001551675">
    <property type="component" value="Unassembled WGS sequence"/>
</dbReference>
<reference evidence="1 2" key="1">
    <citation type="submission" date="2024-06" db="EMBL/GenBank/DDBJ databases">
        <title>The Natural Products Discovery Center: Release of the First 8490 Sequenced Strains for Exploring Actinobacteria Biosynthetic Diversity.</title>
        <authorList>
            <person name="Kalkreuter E."/>
            <person name="Kautsar S.A."/>
            <person name="Yang D."/>
            <person name="Bader C.D."/>
            <person name="Teijaro C.N."/>
            <person name="Fluegel L."/>
            <person name="Davis C.M."/>
            <person name="Simpson J.R."/>
            <person name="Lauterbach L."/>
            <person name="Steele A.D."/>
            <person name="Gui C."/>
            <person name="Meng S."/>
            <person name="Li G."/>
            <person name="Viehrig K."/>
            <person name="Ye F."/>
            <person name="Su P."/>
            <person name="Kiefer A.F."/>
            <person name="Nichols A."/>
            <person name="Cepeda A.J."/>
            <person name="Yan W."/>
            <person name="Fan B."/>
            <person name="Jiang Y."/>
            <person name="Adhikari A."/>
            <person name="Zheng C.-J."/>
            <person name="Schuster L."/>
            <person name="Cowan T.M."/>
            <person name="Smanski M.J."/>
            <person name="Chevrette M.G."/>
            <person name="De Carvalho L.P.S."/>
            <person name="Shen B."/>
        </authorList>
    </citation>
    <scope>NUCLEOTIDE SEQUENCE [LARGE SCALE GENOMIC DNA]</scope>
    <source>
        <strain evidence="1 2">NPDC050100</strain>
    </source>
</reference>